<dbReference type="Gene3D" id="3.30.160.660">
    <property type="match status" value="1"/>
</dbReference>
<keyword evidence="3" id="KW-1185">Reference proteome</keyword>
<protein>
    <submittedName>
        <fullName evidence="2">YcaO-like family protein</fullName>
    </submittedName>
</protein>
<name>A0ABP6NEY4_9ACTN</name>
<dbReference type="Proteomes" id="UP001500893">
    <property type="component" value="Unassembled WGS sequence"/>
</dbReference>
<accession>A0ABP6NEY4</accession>
<dbReference type="PANTHER" id="PTHR37809:SF1">
    <property type="entry name" value="RIBOSOMAL PROTEIN S12 METHYLTHIOTRANSFERASE ACCESSORY FACTOR YCAO"/>
    <property type="match status" value="1"/>
</dbReference>
<evidence type="ECO:0000259" key="1">
    <source>
        <dbReference type="PROSITE" id="PS51664"/>
    </source>
</evidence>
<dbReference type="NCBIfam" id="TIGR00702">
    <property type="entry name" value="YcaO-type kinase domain"/>
    <property type="match status" value="1"/>
</dbReference>
<dbReference type="PROSITE" id="PS51664">
    <property type="entry name" value="YCAO"/>
    <property type="match status" value="1"/>
</dbReference>
<dbReference type="PANTHER" id="PTHR37809">
    <property type="entry name" value="RIBOSOMAL PROTEIN S12 METHYLTHIOTRANSFERASE ACCESSORY FACTOR YCAO"/>
    <property type="match status" value="1"/>
</dbReference>
<comment type="caution">
    <text evidence="2">The sequence shown here is derived from an EMBL/GenBank/DDBJ whole genome shotgun (WGS) entry which is preliminary data.</text>
</comment>
<organism evidence="2 3">
    <name type="scientific">Streptomyces rameus</name>
    <dbReference type="NCBI Taxonomy" id="68261"/>
    <lineage>
        <taxon>Bacteria</taxon>
        <taxon>Bacillati</taxon>
        <taxon>Actinomycetota</taxon>
        <taxon>Actinomycetes</taxon>
        <taxon>Kitasatosporales</taxon>
        <taxon>Streptomycetaceae</taxon>
        <taxon>Streptomyces</taxon>
    </lineage>
</organism>
<feature type="domain" description="YcaO" evidence="1">
    <location>
        <begin position="62"/>
        <end position="381"/>
    </location>
</feature>
<dbReference type="Gene3D" id="3.30.40.250">
    <property type="match status" value="1"/>
</dbReference>
<dbReference type="RefSeq" id="WP_345052913.1">
    <property type="nucleotide sequence ID" value="NZ_BAAAVM010000042.1"/>
</dbReference>
<gene>
    <name evidence="2" type="ORF">GCM10010521_36580</name>
</gene>
<proteinExistence type="predicted"/>
<dbReference type="EMBL" id="BAAAVM010000042">
    <property type="protein sequence ID" value="GAA3146155.1"/>
    <property type="molecule type" value="Genomic_DNA"/>
</dbReference>
<sequence length="381" mass="41520">MSVLTPGTLRTRTPEDTWAALQPELRRLGISRVARLTGLDYLGIPVWTAVRPAARTLVTSQGKGATDLHARISAVLEAAELYHAEQAIAPAARGTHRELQRRYPMSALPVKVWHPALLDVPLEWVVGRGLVTQEEVLVPADLLRRELHHDAARPEVFAVTSNGLACGNSRAEATLHALLETVERDVLHRDWKSGGRRRTLVAPASVTDPYCADLIQRFHGAGMWLELVHVGGPYGITVFAAYIWSEDYPIVFAGSGCHNLPEIALSRALTEAAQSRLTCIAGTRDDLDSHEAAFAAQPGRPELADLPVGTWADFAGLAVDLEPTVPGLLRETVTQVTGLTGHEPITVNLWHSEAYAAVKVVAPGLEMRITRSIPRTRERHG</sequence>
<dbReference type="Gene3D" id="3.30.1330.230">
    <property type="match status" value="1"/>
</dbReference>
<dbReference type="Pfam" id="PF02624">
    <property type="entry name" value="YcaO"/>
    <property type="match status" value="1"/>
</dbReference>
<dbReference type="InterPro" id="IPR003776">
    <property type="entry name" value="YcaO-like_dom"/>
</dbReference>
<evidence type="ECO:0000313" key="3">
    <source>
        <dbReference type="Proteomes" id="UP001500893"/>
    </source>
</evidence>
<evidence type="ECO:0000313" key="2">
    <source>
        <dbReference type="EMBL" id="GAA3146155.1"/>
    </source>
</evidence>
<reference evidence="3" key="1">
    <citation type="journal article" date="2019" name="Int. J. Syst. Evol. Microbiol.">
        <title>The Global Catalogue of Microorganisms (GCM) 10K type strain sequencing project: providing services to taxonomists for standard genome sequencing and annotation.</title>
        <authorList>
            <consortium name="The Broad Institute Genomics Platform"/>
            <consortium name="The Broad Institute Genome Sequencing Center for Infectious Disease"/>
            <person name="Wu L."/>
            <person name="Ma J."/>
        </authorList>
    </citation>
    <scope>NUCLEOTIDE SEQUENCE [LARGE SCALE GENOMIC DNA]</scope>
    <source>
        <strain evidence="3">JCM 11574</strain>
    </source>
</reference>